<dbReference type="InterPro" id="IPR002065">
    <property type="entry name" value="TPX"/>
</dbReference>
<dbReference type="EMBL" id="FOVN01000002">
    <property type="protein sequence ID" value="SFN63015.1"/>
    <property type="molecule type" value="Genomic_DNA"/>
</dbReference>
<dbReference type="NCBIfam" id="NF001808">
    <property type="entry name" value="PRK00522.1"/>
    <property type="match status" value="1"/>
</dbReference>
<accession>A0A1I5AKP7</accession>
<dbReference type="Gene3D" id="3.40.30.10">
    <property type="entry name" value="Glutaredoxin"/>
    <property type="match status" value="1"/>
</dbReference>
<dbReference type="InterPro" id="IPR013766">
    <property type="entry name" value="Thioredoxin_domain"/>
</dbReference>
<gene>
    <name evidence="6" type="primary">tpx</name>
    <name evidence="9" type="ORF">SAMN04487989_102124</name>
</gene>
<comment type="miscellaneous">
    <text evidence="6">The active site is a conserved redox-active cysteine residue, the peroxidatic cysteine (C(P)), which makes the nucleophilic attack on the peroxide substrate. The peroxide oxidizes the C(P)-SH to cysteine sulfenic acid (C(P)-SOH), which then reacts with another cysteine residue, the resolving cysteine (C(R)), to form a disulfide bridge. The disulfide is subsequently reduced by an appropriate electron donor to complete the catalytic cycle. In this atypical 2-Cys peroxiredoxin, C(R) is present in the same subunit to form an intramolecular disulfide. The disulfide is subsequently reduced by thioredoxin.</text>
</comment>
<proteinExistence type="inferred from homology"/>
<evidence type="ECO:0000256" key="4">
    <source>
        <dbReference type="ARBA" id="ARBA00023157"/>
    </source>
</evidence>
<keyword evidence="10" id="KW-1185">Reference proteome</keyword>
<name>A0A1I5AKP7_9FLAO</name>
<protein>
    <recommendedName>
        <fullName evidence="6">Thiol peroxidase</fullName>
        <shortName evidence="6">Tpx</shortName>
        <ecNumber evidence="6">1.11.1.24</ecNumber>
    </recommendedName>
    <alternativeName>
        <fullName evidence="6">Peroxiredoxin tpx</fullName>
        <shortName evidence="6">Prx</shortName>
    </alternativeName>
    <alternativeName>
        <fullName evidence="6">Thioredoxin peroxidase</fullName>
    </alternativeName>
    <alternativeName>
        <fullName evidence="6">Thioredoxin-dependent peroxiredoxin</fullName>
    </alternativeName>
</protein>
<comment type="catalytic activity">
    <reaction evidence="6">
        <text>a hydroperoxide + [thioredoxin]-dithiol = an alcohol + [thioredoxin]-disulfide + H2O</text>
        <dbReference type="Rhea" id="RHEA:62620"/>
        <dbReference type="Rhea" id="RHEA-COMP:10698"/>
        <dbReference type="Rhea" id="RHEA-COMP:10700"/>
        <dbReference type="ChEBI" id="CHEBI:15377"/>
        <dbReference type="ChEBI" id="CHEBI:29950"/>
        <dbReference type="ChEBI" id="CHEBI:30879"/>
        <dbReference type="ChEBI" id="CHEBI:35924"/>
        <dbReference type="ChEBI" id="CHEBI:50058"/>
        <dbReference type="EC" id="1.11.1.24"/>
    </reaction>
</comment>
<keyword evidence="3 6" id="KW-0560">Oxidoreductase</keyword>
<keyword evidence="1 6" id="KW-0575">Peroxidase</keyword>
<evidence type="ECO:0000259" key="8">
    <source>
        <dbReference type="PROSITE" id="PS51352"/>
    </source>
</evidence>
<keyword evidence="2 6" id="KW-0049">Antioxidant</keyword>
<feature type="disulfide bond" description="Redox-active" evidence="6">
    <location>
        <begin position="60"/>
        <end position="94"/>
    </location>
</feature>
<dbReference type="HAMAP" id="MF_00269">
    <property type="entry name" value="Tpx"/>
    <property type="match status" value="1"/>
</dbReference>
<comment type="similarity">
    <text evidence="6">Belongs to the peroxiredoxin family. Tpx subfamily.</text>
</comment>
<reference evidence="10" key="1">
    <citation type="submission" date="2016-10" db="EMBL/GenBank/DDBJ databases">
        <authorList>
            <person name="Varghese N."/>
            <person name="Submissions S."/>
        </authorList>
    </citation>
    <scope>NUCLEOTIDE SEQUENCE [LARGE SCALE GENOMIC DNA]</scope>
    <source>
        <strain evidence="10">DSM 23925</strain>
    </source>
</reference>
<evidence type="ECO:0000256" key="2">
    <source>
        <dbReference type="ARBA" id="ARBA00022862"/>
    </source>
</evidence>
<dbReference type="InterPro" id="IPR018219">
    <property type="entry name" value="Tpx_CS"/>
</dbReference>
<dbReference type="AlphaFoldDB" id="A0A1I5AKP7"/>
<dbReference type="InterPro" id="IPR013740">
    <property type="entry name" value="Redoxin"/>
</dbReference>
<evidence type="ECO:0000256" key="5">
    <source>
        <dbReference type="ARBA" id="ARBA00023284"/>
    </source>
</evidence>
<evidence type="ECO:0000256" key="1">
    <source>
        <dbReference type="ARBA" id="ARBA00022559"/>
    </source>
</evidence>
<comment type="function">
    <text evidence="6">Thiol-specific peroxidase that catalyzes the reduction of hydrogen peroxide and organic hydroperoxides to water and alcohols, respectively. Plays a role in cell protection against oxidative stress by detoxifying peroxides.</text>
</comment>
<dbReference type="PROSITE" id="PS51352">
    <property type="entry name" value="THIOREDOXIN_2"/>
    <property type="match status" value="1"/>
</dbReference>
<dbReference type="PANTHER" id="PTHR43110:SF1">
    <property type="entry name" value="THIOL PEROXIDASE"/>
    <property type="match status" value="1"/>
</dbReference>
<dbReference type="PANTHER" id="PTHR43110">
    <property type="entry name" value="THIOL PEROXIDASE"/>
    <property type="match status" value="1"/>
</dbReference>
<dbReference type="SUPFAM" id="SSF52833">
    <property type="entry name" value="Thioredoxin-like"/>
    <property type="match status" value="1"/>
</dbReference>
<comment type="subunit">
    <text evidence="6">Homodimer.</text>
</comment>
<organism evidence="9 10">
    <name type="scientific">Bizionia echini</name>
    <dbReference type="NCBI Taxonomy" id="649333"/>
    <lineage>
        <taxon>Bacteria</taxon>
        <taxon>Pseudomonadati</taxon>
        <taxon>Bacteroidota</taxon>
        <taxon>Flavobacteriia</taxon>
        <taxon>Flavobacteriales</taxon>
        <taxon>Flavobacteriaceae</taxon>
        <taxon>Bizionia</taxon>
    </lineage>
</organism>
<feature type="active site" description="Cysteine sulfenic acid (-SOH) intermediate" evidence="6">
    <location>
        <position position="60"/>
    </location>
</feature>
<evidence type="ECO:0000256" key="6">
    <source>
        <dbReference type="HAMAP-Rule" id="MF_00269"/>
    </source>
</evidence>
<feature type="compositionally biased region" description="Polar residues" evidence="7">
    <location>
        <begin position="1"/>
        <end position="19"/>
    </location>
</feature>
<dbReference type="InterPro" id="IPR050455">
    <property type="entry name" value="Tpx_Peroxidase_subfamily"/>
</dbReference>
<dbReference type="OrthoDB" id="9781543at2"/>
<dbReference type="CDD" id="cd03014">
    <property type="entry name" value="PRX_Atyp2cys"/>
    <property type="match status" value="1"/>
</dbReference>
<dbReference type="InterPro" id="IPR036249">
    <property type="entry name" value="Thioredoxin-like_sf"/>
</dbReference>
<dbReference type="PROSITE" id="PS01265">
    <property type="entry name" value="TPX"/>
    <property type="match status" value="1"/>
</dbReference>
<evidence type="ECO:0000256" key="3">
    <source>
        <dbReference type="ARBA" id="ARBA00023002"/>
    </source>
</evidence>
<dbReference type="EC" id="1.11.1.24" evidence="6"/>
<sequence>MATVTLKGNNIETSGTLPKTGSKAPDFSLTNTDLETKTLSDYKGYKLVLNIFPSIDTGTCAASVRQFNQEAGELENTKVLCISRDLPFALSRFCAAEGLDNVVSLSDFKDRNFGKNYGIAFTTGPLEGLLSRSVVVINETGNVIYTEQVQETVNEPNYKAALEALMNA</sequence>
<dbReference type="Proteomes" id="UP000198705">
    <property type="component" value="Unassembled WGS sequence"/>
</dbReference>
<dbReference type="RefSeq" id="WP_092206912.1">
    <property type="nucleotide sequence ID" value="NZ_CAXAYH010000068.1"/>
</dbReference>
<dbReference type="Pfam" id="PF08534">
    <property type="entry name" value="Redoxin"/>
    <property type="match status" value="1"/>
</dbReference>
<feature type="region of interest" description="Disordered" evidence="7">
    <location>
        <begin position="1"/>
        <end position="22"/>
    </location>
</feature>
<feature type="domain" description="Thioredoxin" evidence="8">
    <location>
        <begin position="18"/>
        <end position="167"/>
    </location>
</feature>
<evidence type="ECO:0000313" key="9">
    <source>
        <dbReference type="EMBL" id="SFN63015.1"/>
    </source>
</evidence>
<evidence type="ECO:0000313" key="10">
    <source>
        <dbReference type="Proteomes" id="UP000198705"/>
    </source>
</evidence>
<keyword evidence="4 6" id="KW-1015">Disulfide bond</keyword>
<evidence type="ECO:0000256" key="7">
    <source>
        <dbReference type="SAM" id="MobiDB-lite"/>
    </source>
</evidence>
<dbReference type="STRING" id="649333.SAMN04487989_102124"/>
<dbReference type="GO" id="GO:0008379">
    <property type="term" value="F:thioredoxin peroxidase activity"/>
    <property type="evidence" value="ECO:0007669"/>
    <property type="project" value="UniProtKB-UniRule"/>
</dbReference>
<keyword evidence="5 6" id="KW-0676">Redox-active center</keyword>